<evidence type="ECO:0000256" key="2">
    <source>
        <dbReference type="ARBA" id="ARBA00022603"/>
    </source>
</evidence>
<comment type="similarity">
    <text evidence="1">Belongs to the N(4)/N(6)-methyltransferase family.</text>
</comment>
<dbReference type="InterPro" id="IPR002052">
    <property type="entry name" value="DNA_methylase_N6_adenine_CS"/>
</dbReference>
<dbReference type="Gene3D" id="3.40.50.150">
    <property type="entry name" value="Vaccinia Virus protein VP39"/>
    <property type="match status" value="2"/>
</dbReference>
<proteinExistence type="inferred from homology"/>
<keyword evidence="6" id="KW-1185">Reference proteome</keyword>
<dbReference type="Pfam" id="PF01555">
    <property type="entry name" value="N6_N4_Mtase"/>
    <property type="match status" value="1"/>
</dbReference>
<dbReference type="RefSeq" id="WP_276269634.1">
    <property type="nucleotide sequence ID" value="NZ_JARJLM010000734.1"/>
</dbReference>
<reference evidence="5 6" key="1">
    <citation type="submission" date="2023-03" db="EMBL/GenBank/DDBJ databases">
        <title>Draft assemblies of triclosan tolerant bacteria isolated from returned activated sludge.</title>
        <authorList>
            <person name="Van Hamelsveld S."/>
        </authorList>
    </citation>
    <scope>NUCLEOTIDE SEQUENCE [LARGE SCALE GENOMIC DNA]</scope>
    <source>
        <strain evidence="5 6">GW210010_S58</strain>
    </source>
</reference>
<accession>A0ABT6B5U4</accession>
<organism evidence="5 6">
    <name type="scientific">Cupriavidus basilensis</name>
    <dbReference type="NCBI Taxonomy" id="68895"/>
    <lineage>
        <taxon>Bacteria</taxon>
        <taxon>Pseudomonadati</taxon>
        <taxon>Pseudomonadota</taxon>
        <taxon>Betaproteobacteria</taxon>
        <taxon>Burkholderiales</taxon>
        <taxon>Burkholderiaceae</taxon>
        <taxon>Cupriavidus</taxon>
    </lineage>
</organism>
<dbReference type="Proteomes" id="UP001216674">
    <property type="component" value="Unassembled WGS sequence"/>
</dbReference>
<protein>
    <submittedName>
        <fullName evidence="5">DNA methyltransferase</fullName>
    </submittedName>
</protein>
<evidence type="ECO:0000259" key="4">
    <source>
        <dbReference type="Pfam" id="PF01555"/>
    </source>
</evidence>
<name>A0ABT6B5U4_9BURK</name>
<dbReference type="PROSITE" id="PS00092">
    <property type="entry name" value="N6_MTASE"/>
    <property type="match status" value="1"/>
</dbReference>
<evidence type="ECO:0000313" key="5">
    <source>
        <dbReference type="EMBL" id="MDF3840073.1"/>
    </source>
</evidence>
<comment type="caution">
    <text evidence="5">The sequence shown here is derived from an EMBL/GenBank/DDBJ whole genome shotgun (WGS) entry which is preliminary data.</text>
</comment>
<dbReference type="GO" id="GO:0032259">
    <property type="term" value="P:methylation"/>
    <property type="evidence" value="ECO:0007669"/>
    <property type="project" value="UniProtKB-KW"/>
</dbReference>
<dbReference type="EMBL" id="JARJLM010000734">
    <property type="protein sequence ID" value="MDF3840073.1"/>
    <property type="molecule type" value="Genomic_DNA"/>
</dbReference>
<keyword evidence="2 5" id="KW-0489">Methyltransferase</keyword>
<dbReference type="GO" id="GO:0008168">
    <property type="term" value="F:methyltransferase activity"/>
    <property type="evidence" value="ECO:0007669"/>
    <property type="project" value="UniProtKB-KW"/>
</dbReference>
<gene>
    <name evidence="5" type="ORF">P3W85_45200</name>
</gene>
<dbReference type="InterPro" id="IPR029063">
    <property type="entry name" value="SAM-dependent_MTases_sf"/>
</dbReference>
<dbReference type="SUPFAM" id="SSF53335">
    <property type="entry name" value="S-adenosyl-L-methionine-dependent methyltransferases"/>
    <property type="match status" value="1"/>
</dbReference>
<feature type="domain" description="DNA methylase N-4/N-6" evidence="4">
    <location>
        <begin position="86"/>
        <end position="117"/>
    </location>
</feature>
<keyword evidence="3" id="KW-0808">Transferase</keyword>
<evidence type="ECO:0000313" key="6">
    <source>
        <dbReference type="Proteomes" id="UP001216674"/>
    </source>
</evidence>
<evidence type="ECO:0000256" key="1">
    <source>
        <dbReference type="ARBA" id="ARBA00006594"/>
    </source>
</evidence>
<sequence>MSVSRDIANCNLPARSALETNFPTLEISQLAEQESWRKEINRPIYHIHKWWATRLGSVFRGITLAALSQPGADIWAQFYETHDLAGKVVLDPFMGSGTTLGEAVKLGAKAIGCDINPVSTFLVRQAFTPASEAQLRAAFEQLERDVAPEIRRYYQTRDPQTGVLIPVLYYFWVKIVTTPEGEAIPLLSRYVFSQDAYPKKKPRAQIVCPGCWDVLEDRYDTTDLHCPHCGHHFNPQEGPASGQYVITKGGQRYRIKDLLPEDGTPPSHRMYAMMALRADGSKVYLPVHDEDMALFEEAQERLAREALPLPEASVRPGHNTDQARGYNYTQWRDFFNVRQLLCLGLLLREILRIDDQAVQEQMLCLFSSTLEFNNLFCSFKGEGTGAVRHMFSNHILKPERTPLENSVWGTDRSSGTFSSLFESRLLRAKRYLDEPFEIAIERDQGGNRVGSSKTVASHPIRARRVETWDELAGADHGLLILNGDSSKLPVPAGTVDAVVTDPPYFDFVHYSELSDFFFAWLSPVLRGRYPWMAREDSSDQGEVQHKDPRVFSRQLASVFTEACRVLKDDGVLAFSFHHSRPEGWAAIYEAIAQAGLAVVAAHPVHAELRAASPKAAAKDPISLDAILVCRKRIASTWQPTDFESLVARADIMAQPLVAAGLHISVADRFVIAASHLLIAAGPEALSYDVIKDRLTAIRAELTARASVEPCAKAMSGDAISTNLSAAQEARYAAA</sequence>
<evidence type="ECO:0000256" key="3">
    <source>
        <dbReference type="ARBA" id="ARBA00022679"/>
    </source>
</evidence>
<dbReference type="InterPro" id="IPR002941">
    <property type="entry name" value="DNA_methylase_N4/N6"/>
</dbReference>